<dbReference type="PANTHER" id="PTHR43855">
    <property type="entry name" value="THIOSULFATE SULFURTRANSFERASE"/>
    <property type="match status" value="1"/>
</dbReference>
<feature type="domain" description="Rhodanese" evidence="3">
    <location>
        <begin position="164"/>
        <end position="274"/>
    </location>
</feature>
<dbReference type="RefSeq" id="WP_303492512.1">
    <property type="nucleotide sequence ID" value="NZ_JAUOPB010000005.1"/>
</dbReference>
<feature type="domain" description="Rhodanese" evidence="3">
    <location>
        <begin position="30"/>
        <end position="134"/>
    </location>
</feature>
<dbReference type="Pfam" id="PF00581">
    <property type="entry name" value="Rhodanese"/>
    <property type="match status" value="2"/>
</dbReference>
<dbReference type="InterPro" id="IPR051126">
    <property type="entry name" value="Thiosulfate_sulfurtransferase"/>
</dbReference>
<dbReference type="SUPFAM" id="SSF52821">
    <property type="entry name" value="Rhodanese/Cell cycle control phosphatase"/>
    <property type="match status" value="2"/>
</dbReference>
<evidence type="ECO:0000256" key="1">
    <source>
        <dbReference type="ARBA" id="ARBA00022737"/>
    </source>
</evidence>
<dbReference type="AlphaFoldDB" id="A0AAW7X7S7"/>
<dbReference type="Proteomes" id="UP001169760">
    <property type="component" value="Unassembled WGS sequence"/>
</dbReference>
<protein>
    <recommendedName>
        <fullName evidence="2">Sulfurtransferase</fullName>
    </recommendedName>
</protein>
<keyword evidence="1" id="KW-0677">Repeat</keyword>
<comment type="caution">
    <text evidence="4">The sequence shown here is derived from an EMBL/GenBank/DDBJ whole genome shotgun (WGS) entry which is preliminary data.</text>
</comment>
<proteinExistence type="predicted"/>
<evidence type="ECO:0000313" key="4">
    <source>
        <dbReference type="EMBL" id="MDO6422532.1"/>
    </source>
</evidence>
<dbReference type="CDD" id="cd01448">
    <property type="entry name" value="TST_Repeat_1"/>
    <property type="match status" value="1"/>
</dbReference>
<dbReference type="EMBL" id="JAUOPB010000005">
    <property type="protein sequence ID" value="MDO6422532.1"/>
    <property type="molecule type" value="Genomic_DNA"/>
</dbReference>
<dbReference type="InterPro" id="IPR001763">
    <property type="entry name" value="Rhodanese-like_dom"/>
</dbReference>
<name>A0AAW7X7S7_9GAMM</name>
<dbReference type="InterPro" id="IPR036873">
    <property type="entry name" value="Rhodanese-like_dom_sf"/>
</dbReference>
<evidence type="ECO:0000259" key="3">
    <source>
        <dbReference type="PROSITE" id="PS50206"/>
    </source>
</evidence>
<dbReference type="PROSITE" id="PS00683">
    <property type="entry name" value="RHODANESE_2"/>
    <property type="match status" value="1"/>
</dbReference>
<dbReference type="CDD" id="cd01449">
    <property type="entry name" value="TST_Repeat_2"/>
    <property type="match status" value="1"/>
</dbReference>
<dbReference type="SMART" id="SM00450">
    <property type="entry name" value="RHOD"/>
    <property type="match status" value="2"/>
</dbReference>
<dbReference type="InterPro" id="IPR001307">
    <property type="entry name" value="Thiosulphate_STrfase_CS"/>
</dbReference>
<evidence type="ECO:0000313" key="5">
    <source>
        <dbReference type="Proteomes" id="UP001169760"/>
    </source>
</evidence>
<reference evidence="4" key="1">
    <citation type="submission" date="2023-07" db="EMBL/GenBank/DDBJ databases">
        <title>Genome content predicts the carbon catabolic preferences of heterotrophic bacteria.</title>
        <authorList>
            <person name="Gralka M."/>
        </authorList>
    </citation>
    <scope>NUCLEOTIDE SEQUENCE</scope>
    <source>
        <strain evidence="4">I3M17_2</strain>
    </source>
</reference>
<dbReference type="PROSITE" id="PS50206">
    <property type="entry name" value="RHODANESE_3"/>
    <property type="match status" value="2"/>
</dbReference>
<dbReference type="PANTHER" id="PTHR43855:SF1">
    <property type="entry name" value="THIOSULFATE SULFURTRANSFERASE"/>
    <property type="match status" value="1"/>
</dbReference>
<organism evidence="4 5">
    <name type="scientific">Saccharophagus degradans</name>
    <dbReference type="NCBI Taxonomy" id="86304"/>
    <lineage>
        <taxon>Bacteria</taxon>
        <taxon>Pseudomonadati</taxon>
        <taxon>Pseudomonadota</taxon>
        <taxon>Gammaproteobacteria</taxon>
        <taxon>Cellvibrionales</taxon>
        <taxon>Cellvibrionaceae</taxon>
        <taxon>Saccharophagus</taxon>
    </lineage>
</organism>
<keyword evidence="2" id="KW-0808">Transferase</keyword>
<gene>
    <name evidence="4" type="ORF">Q4521_08615</name>
</gene>
<dbReference type="Gene3D" id="3.40.250.10">
    <property type="entry name" value="Rhodanese-like domain"/>
    <property type="match status" value="2"/>
</dbReference>
<dbReference type="GO" id="GO:0004792">
    <property type="term" value="F:thiosulfate-cyanide sulfurtransferase activity"/>
    <property type="evidence" value="ECO:0007669"/>
    <property type="project" value="InterPro"/>
</dbReference>
<evidence type="ECO:0000256" key="2">
    <source>
        <dbReference type="RuleBase" id="RU000507"/>
    </source>
</evidence>
<sequence length="276" mass="30239">MLERLPLIAEPAAVHAFLKTHREAVSTYPVCIVDLCSEQTYRHGHIEGAISIPVGILMSGQPPAAGKIASQDQLSRLFSYLGTTSDTHFIVYDDEGGGWAGRFVWTLDVIGHKHVTVIDGGLIAWQGDDLPLVTEPFSPEPENYPVTIDSTQIVTAQTIVASLGAPDFAIWDARSRAEYTGMNKFAARGGHIPGATHCEWTTLMDPARNYRIRTDVKAHLDKLGLNAEKNIVTHCQSHHRSGYTYLVGKYLGLNVKAYDGSWSEWGNTDGLPIEGI</sequence>
<accession>A0AAW7X7S7</accession>